<dbReference type="Proteomes" id="UP001268256">
    <property type="component" value="Unassembled WGS sequence"/>
</dbReference>
<proteinExistence type="predicted"/>
<dbReference type="AlphaFoldDB" id="A0AAE4FVJ0"/>
<accession>A0AAE4FVJ0</accession>
<evidence type="ECO:0000313" key="1">
    <source>
        <dbReference type="EMBL" id="MDS3862327.1"/>
    </source>
</evidence>
<sequence length="190" mass="21074">MAVQTRIFPLALAVGCLATVAVPVVVYAQSNPGFTFNWGDGPSGKQQLRYYLEYGTPGFMNDRYWLRLGKQNVAINRINITYPDYFDGHFNAKSIELRTGGTSNNSLFSLRRDPGEVMPLAEATVDQDNRVIDIIPAEPIPAGKDVQVVISNVRNPQVGGMYYFNARIGSPGDIPLMRYIGTWILSIARN</sequence>
<dbReference type="EMBL" id="JAVMIP010000026">
    <property type="protein sequence ID" value="MDS3862327.1"/>
    <property type="molecule type" value="Genomic_DNA"/>
</dbReference>
<gene>
    <name evidence="1" type="ORF">RIF25_16120</name>
</gene>
<comment type="caution">
    <text evidence="1">The sequence shown here is derived from an EMBL/GenBank/DDBJ whole genome shotgun (WGS) entry which is preliminary data.</text>
</comment>
<name>A0AAE4FVJ0_9CYAN</name>
<reference evidence="2" key="1">
    <citation type="submission" date="2023-07" db="EMBL/GenBank/DDBJ databases">
        <authorList>
            <person name="Luz R."/>
            <person name="Cordeiro R."/>
            <person name="Fonseca A."/>
            <person name="Goncalves V."/>
        </authorList>
    </citation>
    <scope>NUCLEOTIDE SEQUENCE [LARGE SCALE GENOMIC DNA]</scope>
    <source>
        <strain evidence="2">BACA0444</strain>
    </source>
</reference>
<organism evidence="1 2">
    <name type="scientific">Pseudocalidococcus azoricus BACA0444</name>
    <dbReference type="NCBI Taxonomy" id="2918990"/>
    <lineage>
        <taxon>Bacteria</taxon>
        <taxon>Bacillati</taxon>
        <taxon>Cyanobacteriota</taxon>
        <taxon>Cyanophyceae</taxon>
        <taxon>Acaryochloridales</taxon>
        <taxon>Thermosynechococcaceae</taxon>
        <taxon>Pseudocalidococcus</taxon>
        <taxon>Pseudocalidococcus azoricus</taxon>
    </lineage>
</organism>
<dbReference type="RefSeq" id="WP_322879533.1">
    <property type="nucleotide sequence ID" value="NZ_JAVMIP010000026.1"/>
</dbReference>
<dbReference type="Pfam" id="PF10989">
    <property type="entry name" value="DUF2808"/>
    <property type="match status" value="1"/>
</dbReference>
<protein>
    <submittedName>
        <fullName evidence="1">DUF2808 domain-containing protein</fullName>
    </submittedName>
</protein>
<keyword evidence="2" id="KW-1185">Reference proteome</keyword>
<dbReference type="InterPro" id="IPR021256">
    <property type="entry name" value="DUF2808"/>
</dbReference>
<evidence type="ECO:0000313" key="2">
    <source>
        <dbReference type="Proteomes" id="UP001268256"/>
    </source>
</evidence>